<evidence type="ECO:0000313" key="2">
    <source>
        <dbReference type="Proteomes" id="UP001501455"/>
    </source>
</evidence>
<reference evidence="2" key="1">
    <citation type="journal article" date="2019" name="Int. J. Syst. Evol. Microbiol.">
        <title>The Global Catalogue of Microorganisms (GCM) 10K type strain sequencing project: providing services to taxonomists for standard genome sequencing and annotation.</title>
        <authorList>
            <consortium name="The Broad Institute Genomics Platform"/>
            <consortium name="The Broad Institute Genome Sequencing Center for Infectious Disease"/>
            <person name="Wu L."/>
            <person name="Ma J."/>
        </authorList>
    </citation>
    <scope>NUCLEOTIDE SEQUENCE [LARGE SCALE GENOMIC DNA]</scope>
    <source>
        <strain evidence="2">JCM 4816</strain>
    </source>
</reference>
<dbReference type="EMBL" id="BAAAXF010000092">
    <property type="protein sequence ID" value="GAA3506593.1"/>
    <property type="molecule type" value="Genomic_DNA"/>
</dbReference>
<proteinExistence type="predicted"/>
<dbReference type="Proteomes" id="UP001501455">
    <property type="component" value="Unassembled WGS sequence"/>
</dbReference>
<protein>
    <recommendedName>
        <fullName evidence="3">Secreted protein</fullName>
    </recommendedName>
</protein>
<evidence type="ECO:0000313" key="1">
    <source>
        <dbReference type="EMBL" id="GAA3506593.1"/>
    </source>
</evidence>
<evidence type="ECO:0008006" key="3">
    <source>
        <dbReference type="Google" id="ProtNLM"/>
    </source>
</evidence>
<organism evidence="1 2">
    <name type="scientific">Streptomyces prasinosporus</name>
    <dbReference type="NCBI Taxonomy" id="68256"/>
    <lineage>
        <taxon>Bacteria</taxon>
        <taxon>Bacillati</taxon>
        <taxon>Actinomycetota</taxon>
        <taxon>Actinomycetes</taxon>
        <taxon>Kitasatosporales</taxon>
        <taxon>Streptomycetaceae</taxon>
        <taxon>Streptomyces</taxon>
        <taxon>Streptomyces albogriseolus group</taxon>
    </lineage>
</organism>
<keyword evidence="2" id="KW-1185">Reference proteome</keyword>
<accession>A0ABP6UIN4</accession>
<gene>
    <name evidence="1" type="ORF">GCM10019016_137080</name>
</gene>
<name>A0ABP6UIN4_9ACTN</name>
<sequence length="199" mass="20297">MVRQHQRSGWRQAARSGALALTLVGTMVPVVGVGAVPALAAQSAASAADRASEAGASALAAATGERVVIESATTESSRVFANPDGTFTQETNAAPVRAKKHDGSWASIDTTLVREADGAVRAKNATAALTFSGGGSGSSLVKLEDDGHELRLGWPTALPEPRLEGSTATYAEVLPDVDLQLTALSTGYTSVLVVNLALS</sequence>
<comment type="caution">
    <text evidence="1">The sequence shown here is derived from an EMBL/GenBank/DDBJ whole genome shotgun (WGS) entry which is preliminary data.</text>
</comment>